<evidence type="ECO:0000313" key="7">
    <source>
        <dbReference type="Proteomes" id="UP001345219"/>
    </source>
</evidence>
<accession>A0AAN7K0J4</accession>
<dbReference type="InterPro" id="IPR036163">
    <property type="entry name" value="HMA_dom_sf"/>
</dbReference>
<dbReference type="PROSITE" id="PS50846">
    <property type="entry name" value="HMA_2"/>
    <property type="match status" value="1"/>
</dbReference>
<dbReference type="Gene3D" id="3.30.70.100">
    <property type="match status" value="1"/>
</dbReference>
<reference evidence="6 7" key="1">
    <citation type="journal article" date="2023" name="Hortic Res">
        <title>Pangenome of water caltrop reveals structural variations and asymmetric subgenome divergence after allopolyploidization.</title>
        <authorList>
            <person name="Zhang X."/>
            <person name="Chen Y."/>
            <person name="Wang L."/>
            <person name="Yuan Y."/>
            <person name="Fang M."/>
            <person name="Shi L."/>
            <person name="Lu R."/>
            <person name="Comes H.P."/>
            <person name="Ma Y."/>
            <person name="Chen Y."/>
            <person name="Huang G."/>
            <person name="Zhou Y."/>
            <person name="Zheng Z."/>
            <person name="Qiu Y."/>
        </authorList>
    </citation>
    <scope>NUCLEOTIDE SEQUENCE [LARGE SCALE GENOMIC DNA]</scope>
    <source>
        <tissue evidence="6">Roots</tissue>
    </source>
</reference>
<dbReference type="SMART" id="SM00320">
    <property type="entry name" value="WD40"/>
    <property type="match status" value="5"/>
</dbReference>
<dbReference type="CDD" id="cd00371">
    <property type="entry name" value="HMA"/>
    <property type="match status" value="1"/>
</dbReference>
<evidence type="ECO:0000313" key="6">
    <source>
        <dbReference type="EMBL" id="KAK4757526.1"/>
    </source>
</evidence>
<dbReference type="InterPro" id="IPR015943">
    <property type="entry name" value="WD40/YVTN_repeat-like_dom_sf"/>
</dbReference>
<dbReference type="Pfam" id="PF00403">
    <property type="entry name" value="HMA"/>
    <property type="match status" value="1"/>
</dbReference>
<dbReference type="InterPro" id="IPR036322">
    <property type="entry name" value="WD40_repeat_dom_sf"/>
</dbReference>
<name>A0AAN7K0J4_9MYRT</name>
<dbReference type="EMBL" id="JAXIOK010000012">
    <property type="protein sequence ID" value="KAK4757526.1"/>
    <property type="molecule type" value="Genomic_DNA"/>
</dbReference>
<evidence type="ECO:0000256" key="1">
    <source>
        <dbReference type="ARBA" id="ARBA00022574"/>
    </source>
</evidence>
<dbReference type="Gene3D" id="2.130.10.10">
    <property type="entry name" value="YVTN repeat-like/Quinoprotein amine dehydrogenase"/>
    <property type="match status" value="1"/>
</dbReference>
<dbReference type="SUPFAM" id="SSF50978">
    <property type="entry name" value="WD40 repeat-like"/>
    <property type="match status" value="1"/>
</dbReference>
<dbReference type="PANTHER" id="PTHR10971">
    <property type="entry name" value="MRNA EXPORT FACTOR AND BUB3"/>
    <property type="match status" value="1"/>
</dbReference>
<keyword evidence="1 3" id="KW-0853">WD repeat</keyword>
<gene>
    <name evidence="6" type="ORF">SAY87_018827</name>
</gene>
<dbReference type="Proteomes" id="UP001345219">
    <property type="component" value="Chromosome 15"/>
</dbReference>
<keyword evidence="2" id="KW-0677">Repeat</keyword>
<keyword evidence="7" id="KW-1185">Reference proteome</keyword>
<organism evidence="6 7">
    <name type="scientific">Trapa incisa</name>
    <dbReference type="NCBI Taxonomy" id="236973"/>
    <lineage>
        <taxon>Eukaryota</taxon>
        <taxon>Viridiplantae</taxon>
        <taxon>Streptophyta</taxon>
        <taxon>Embryophyta</taxon>
        <taxon>Tracheophyta</taxon>
        <taxon>Spermatophyta</taxon>
        <taxon>Magnoliopsida</taxon>
        <taxon>eudicotyledons</taxon>
        <taxon>Gunneridae</taxon>
        <taxon>Pentapetalae</taxon>
        <taxon>rosids</taxon>
        <taxon>malvids</taxon>
        <taxon>Myrtales</taxon>
        <taxon>Lythraceae</taxon>
        <taxon>Trapa</taxon>
    </lineage>
</organism>
<feature type="region of interest" description="Disordered" evidence="4">
    <location>
        <begin position="63"/>
        <end position="83"/>
    </location>
</feature>
<evidence type="ECO:0000256" key="3">
    <source>
        <dbReference type="PROSITE-ProRule" id="PRU00221"/>
    </source>
</evidence>
<dbReference type="GO" id="GO:0046872">
    <property type="term" value="F:metal ion binding"/>
    <property type="evidence" value="ECO:0007669"/>
    <property type="project" value="InterPro"/>
</dbReference>
<dbReference type="PROSITE" id="PS50082">
    <property type="entry name" value="WD_REPEATS_2"/>
    <property type="match status" value="1"/>
</dbReference>
<dbReference type="InterPro" id="IPR001680">
    <property type="entry name" value="WD40_rpt"/>
</dbReference>
<feature type="repeat" description="WD" evidence="3">
    <location>
        <begin position="213"/>
        <end position="254"/>
    </location>
</feature>
<comment type="caution">
    <text evidence="6">The sequence shown here is derived from an EMBL/GenBank/DDBJ whole genome shotgun (WGS) entry which is preliminary data.</text>
</comment>
<dbReference type="AlphaFoldDB" id="A0AAN7K0J4"/>
<evidence type="ECO:0000256" key="4">
    <source>
        <dbReference type="SAM" id="MobiDB-lite"/>
    </source>
</evidence>
<dbReference type="Pfam" id="PF00400">
    <property type="entry name" value="WD40"/>
    <property type="match status" value="3"/>
</dbReference>
<evidence type="ECO:0000256" key="2">
    <source>
        <dbReference type="ARBA" id="ARBA00022737"/>
    </source>
</evidence>
<protein>
    <recommendedName>
        <fullName evidence="5">HMA domain-containing protein</fullName>
    </recommendedName>
</protein>
<evidence type="ECO:0000259" key="5">
    <source>
        <dbReference type="PROSITE" id="PS50846"/>
    </source>
</evidence>
<feature type="domain" description="HMA" evidence="5">
    <location>
        <begin position="108"/>
        <end position="171"/>
    </location>
</feature>
<dbReference type="PROSITE" id="PS50294">
    <property type="entry name" value="WD_REPEATS_REGION"/>
    <property type="match status" value="1"/>
</dbReference>
<dbReference type="InterPro" id="IPR006121">
    <property type="entry name" value="HMA_dom"/>
</dbReference>
<dbReference type="SUPFAM" id="SSF55008">
    <property type="entry name" value="HMA, heavy metal-associated domain"/>
    <property type="match status" value="1"/>
</dbReference>
<sequence>MRGLMCQSVEATSACIIADPRSVIVPRRSDRTLVGKNGSLNGLNRYSQLAEWTHRKQLSPEAKYRSSSSALKSSYKTEDEGKKDPFSGYCDPVKQLILGPSSSSNNTFQVVVMRVSLHCQGCAGKVKKHISKMEGVTSYSIDLETKRVVVMGHVSPDVVLESISKVVQPPSDSVSSLSFSPRANYLVATSWDNQVFLFHLSPSDVDGGQPMTIGMHDAPIKEMAWIPEINVLVTGSWDKTLRYWDIRQPTPLHTQQLPDRCSALAVRKQAMVVGTADKNLILFDLQNPQTEFKRFTTSLKHPARCIDVFPDQQGFIVGSIEGRVGVSHFDDSQKYKNFTFKCQRDGDDIYSVNSVHFHTVFPTLATAGSDGTFGFWDKDNKQKLKLANVIDLLLVLLSGFSFCRGDAAYLSLAVPSTRTGPYLHTLIPKLNQSYDWGFLRGGEGLQQSNAEIAEY</sequence>
<feature type="compositionally biased region" description="Low complexity" evidence="4">
    <location>
        <begin position="65"/>
        <end position="74"/>
    </location>
</feature>
<proteinExistence type="predicted"/>